<gene>
    <name evidence="3" type="primary">ybjG_1</name>
    <name evidence="3" type="ORF">PCE31107_00152</name>
</gene>
<keyword evidence="3" id="KW-0378">Hydrolase</keyword>
<accession>A0A5E4REX6</accession>
<dbReference type="RefSeq" id="WP_150605903.1">
    <property type="nucleotide sequence ID" value="NZ_CABPRY010000001.1"/>
</dbReference>
<dbReference type="GO" id="GO:0005886">
    <property type="term" value="C:plasma membrane"/>
    <property type="evidence" value="ECO:0007669"/>
    <property type="project" value="InterPro"/>
</dbReference>
<dbReference type="AlphaFoldDB" id="A0A5E4REX6"/>
<dbReference type="SUPFAM" id="SSF48317">
    <property type="entry name" value="Acid phosphatase/Vanadium-dependent haloperoxidase"/>
    <property type="match status" value="1"/>
</dbReference>
<proteinExistence type="predicted"/>
<feature type="domain" description="Phosphatidic acid phosphatase type 2/haloperoxidase" evidence="2">
    <location>
        <begin position="55"/>
        <end position="165"/>
    </location>
</feature>
<keyword evidence="1" id="KW-1133">Transmembrane helix</keyword>
<dbReference type="EMBL" id="CABPRY010000001">
    <property type="protein sequence ID" value="VVD61966.1"/>
    <property type="molecule type" value="Genomic_DNA"/>
</dbReference>
<protein>
    <submittedName>
        <fullName evidence="3">Undecaprenyl-diphosphatase YbjG</fullName>
        <ecNumber evidence="3">3.6.1.27</ecNumber>
    </submittedName>
</protein>
<dbReference type="InterPro" id="IPR033879">
    <property type="entry name" value="UPP_Pase"/>
</dbReference>
<dbReference type="SMART" id="SM00014">
    <property type="entry name" value="acidPPc"/>
    <property type="match status" value="1"/>
</dbReference>
<dbReference type="Gene3D" id="1.20.144.10">
    <property type="entry name" value="Phosphatidic acid phosphatase type 2/haloperoxidase"/>
    <property type="match status" value="1"/>
</dbReference>
<dbReference type="Pfam" id="PF01569">
    <property type="entry name" value="PAP2"/>
    <property type="match status" value="1"/>
</dbReference>
<dbReference type="InterPro" id="IPR000326">
    <property type="entry name" value="PAP2/HPO"/>
</dbReference>
<dbReference type="GO" id="GO:0050380">
    <property type="term" value="F:undecaprenyl-diphosphatase activity"/>
    <property type="evidence" value="ECO:0007669"/>
    <property type="project" value="UniProtKB-EC"/>
</dbReference>
<dbReference type="CDD" id="cd03385">
    <property type="entry name" value="PAP2_BcrC_like"/>
    <property type="match status" value="1"/>
</dbReference>
<evidence type="ECO:0000256" key="1">
    <source>
        <dbReference type="SAM" id="Phobius"/>
    </source>
</evidence>
<reference evidence="3 4" key="1">
    <citation type="submission" date="2019-08" db="EMBL/GenBank/DDBJ databases">
        <authorList>
            <person name="Peeters C."/>
        </authorList>
    </citation>
    <scope>NUCLEOTIDE SEQUENCE [LARGE SCALE GENOMIC DNA]</scope>
    <source>
        <strain evidence="3 4">LMG 31107</strain>
    </source>
</reference>
<keyword evidence="1" id="KW-0812">Transmembrane</keyword>
<dbReference type="EC" id="3.6.1.27" evidence="3"/>
<feature type="transmembrane region" description="Helical" evidence="1">
    <location>
        <begin position="124"/>
        <end position="144"/>
    </location>
</feature>
<name>A0A5E4REX6_9BURK</name>
<keyword evidence="1" id="KW-0472">Membrane</keyword>
<feature type="transmembrane region" description="Helical" evidence="1">
    <location>
        <begin position="98"/>
        <end position="117"/>
    </location>
</feature>
<evidence type="ECO:0000313" key="4">
    <source>
        <dbReference type="Proteomes" id="UP000396788"/>
    </source>
</evidence>
<feature type="transmembrane region" description="Helical" evidence="1">
    <location>
        <begin position="56"/>
        <end position="78"/>
    </location>
</feature>
<evidence type="ECO:0000313" key="3">
    <source>
        <dbReference type="EMBL" id="VVD61966.1"/>
    </source>
</evidence>
<evidence type="ECO:0000259" key="2">
    <source>
        <dbReference type="SMART" id="SM00014"/>
    </source>
</evidence>
<sequence>MERLNDTLFLMLNASTLPTPAVFGTAVFFAQYLILTVPVAMGLLWLRADEAQRRSLIAAAIAGAIGLAVNQAIGWVWQHPRPFVVGIGHTYLAHAADSSFPSDHLTLIWSVACALLLDNRTRTVGIAVALLGLPVAWARIFLGVHYPMDMAGSAVVAGISASLATRQMRWLRTAAYRLAMAIHQKLFARLIERGWVRA</sequence>
<feature type="transmembrane region" description="Helical" evidence="1">
    <location>
        <begin position="20"/>
        <end position="44"/>
    </location>
</feature>
<dbReference type="Proteomes" id="UP000396788">
    <property type="component" value="Unassembled WGS sequence"/>
</dbReference>
<dbReference type="InterPro" id="IPR036938">
    <property type="entry name" value="PAP2/HPO_sf"/>
</dbReference>
<organism evidence="3 4">
    <name type="scientific">Pandoraea cepalis</name>
    <dbReference type="NCBI Taxonomy" id="2508294"/>
    <lineage>
        <taxon>Bacteria</taxon>
        <taxon>Pseudomonadati</taxon>
        <taxon>Pseudomonadota</taxon>
        <taxon>Betaproteobacteria</taxon>
        <taxon>Burkholderiales</taxon>
        <taxon>Burkholderiaceae</taxon>
        <taxon>Pandoraea</taxon>
    </lineage>
</organism>